<dbReference type="Proteomes" id="UP001219567">
    <property type="component" value="Chromosome 2"/>
</dbReference>
<name>A0AAJ6CIN7_9BASI</name>
<evidence type="ECO:0000256" key="4">
    <source>
        <dbReference type="ARBA" id="ARBA00015139"/>
    </source>
</evidence>
<evidence type="ECO:0000259" key="8">
    <source>
        <dbReference type="Pfam" id="PF05916"/>
    </source>
</evidence>
<dbReference type="PANTHER" id="PTHR12772:SF0">
    <property type="entry name" value="DNA REPLICATION COMPLEX GINS PROTEIN PSF2"/>
    <property type="match status" value="1"/>
</dbReference>
<feature type="compositionally biased region" description="Polar residues" evidence="7">
    <location>
        <begin position="97"/>
        <end position="106"/>
    </location>
</feature>
<dbReference type="PANTHER" id="PTHR12772">
    <property type="entry name" value="DNA REPLICATION COMPLEX GINS PROTEIN PSF2"/>
    <property type="match status" value="1"/>
</dbReference>
<evidence type="ECO:0000313" key="10">
    <source>
        <dbReference type="Proteomes" id="UP001219567"/>
    </source>
</evidence>
<dbReference type="InterPro" id="IPR036224">
    <property type="entry name" value="GINS_bundle-like_dom_sf"/>
</dbReference>
<evidence type="ECO:0000256" key="5">
    <source>
        <dbReference type="ARBA" id="ARBA00022705"/>
    </source>
</evidence>
<dbReference type="GO" id="GO:0006260">
    <property type="term" value="P:DNA replication"/>
    <property type="evidence" value="ECO:0007669"/>
    <property type="project" value="UniProtKB-KW"/>
</dbReference>
<dbReference type="InterPro" id="IPR007257">
    <property type="entry name" value="GINS_Psf2"/>
</dbReference>
<sequence length="106" mass="11452">MAQPCAAEDIPSSVQIRSLLKDLREARQSKVSSGLQMINGNHLEMTNISSMEIAELRPFFTTAMKQLQSIQLQRAASDQSGAAPDTSGEDDTMTVRHATSASAELT</sequence>
<reference evidence="9 10" key="1">
    <citation type="submission" date="2023-03" db="EMBL/GenBank/DDBJ databases">
        <title>Mating type loci evolution in Malassezia.</title>
        <authorList>
            <person name="Coelho M.A."/>
        </authorList>
    </citation>
    <scope>NUCLEOTIDE SEQUENCE [LARGE SCALE GENOMIC DNA]</scope>
    <source>
        <strain evidence="9 10">CBS 9725</strain>
    </source>
</reference>
<evidence type="ECO:0000313" key="9">
    <source>
        <dbReference type="EMBL" id="WFC99071.1"/>
    </source>
</evidence>
<comment type="similarity">
    <text evidence="2">Belongs to the GINS2/PSF2 family.</text>
</comment>
<keyword evidence="6" id="KW-0539">Nucleus</keyword>
<keyword evidence="5" id="KW-0235">DNA replication</keyword>
<evidence type="ECO:0000256" key="3">
    <source>
        <dbReference type="ARBA" id="ARBA00013969"/>
    </source>
</evidence>
<gene>
    <name evidence="9" type="primary">PSF2</name>
    <name evidence="9" type="ORF">MYAM1_001807</name>
</gene>
<evidence type="ECO:0000256" key="7">
    <source>
        <dbReference type="SAM" id="MobiDB-lite"/>
    </source>
</evidence>
<organism evidence="9 10">
    <name type="scientific">Malassezia yamatoensis</name>
    <dbReference type="NCBI Taxonomy" id="253288"/>
    <lineage>
        <taxon>Eukaryota</taxon>
        <taxon>Fungi</taxon>
        <taxon>Dikarya</taxon>
        <taxon>Basidiomycota</taxon>
        <taxon>Ustilaginomycotina</taxon>
        <taxon>Malasseziomycetes</taxon>
        <taxon>Malasseziales</taxon>
        <taxon>Malasseziaceae</taxon>
        <taxon>Malassezia</taxon>
    </lineage>
</organism>
<dbReference type="EMBL" id="CP119944">
    <property type="protein sequence ID" value="WFC99071.1"/>
    <property type="molecule type" value="Genomic_DNA"/>
</dbReference>
<dbReference type="AlphaFoldDB" id="A0AAJ6CIN7"/>
<dbReference type="Gene3D" id="1.20.58.1020">
    <property type="match status" value="1"/>
</dbReference>
<dbReference type="SUPFAM" id="SSF158573">
    <property type="entry name" value="GINS helical bundle-like"/>
    <property type="match status" value="1"/>
</dbReference>
<evidence type="ECO:0000256" key="2">
    <source>
        <dbReference type="ARBA" id="ARBA00010565"/>
    </source>
</evidence>
<comment type="subcellular location">
    <subcellularLocation>
        <location evidence="1">Nucleus</location>
    </subcellularLocation>
</comment>
<dbReference type="Pfam" id="PF05916">
    <property type="entry name" value="Sld5"/>
    <property type="match status" value="1"/>
</dbReference>
<feature type="region of interest" description="Disordered" evidence="7">
    <location>
        <begin position="72"/>
        <end position="106"/>
    </location>
</feature>
<accession>A0AAJ6CIN7</accession>
<dbReference type="GO" id="GO:0000727">
    <property type="term" value="P:double-strand break repair via break-induced replication"/>
    <property type="evidence" value="ECO:0007669"/>
    <property type="project" value="TreeGrafter"/>
</dbReference>
<dbReference type="InterPro" id="IPR021151">
    <property type="entry name" value="GINS_A"/>
</dbReference>
<dbReference type="CDD" id="cd11712">
    <property type="entry name" value="GINS_A_psf2"/>
    <property type="match status" value="1"/>
</dbReference>
<keyword evidence="10" id="KW-1185">Reference proteome</keyword>
<feature type="domain" description="GINS subunit" evidence="8">
    <location>
        <begin position="9"/>
        <end position="70"/>
    </location>
</feature>
<proteinExistence type="inferred from homology"/>
<dbReference type="GO" id="GO:0000811">
    <property type="term" value="C:GINS complex"/>
    <property type="evidence" value="ECO:0007669"/>
    <property type="project" value="TreeGrafter"/>
</dbReference>
<protein>
    <recommendedName>
        <fullName evidence="4">DNA replication complex GINS protein PSF2</fullName>
    </recommendedName>
    <alternativeName>
        <fullName evidence="3">DNA replication complex GINS protein psf2</fullName>
    </alternativeName>
</protein>
<evidence type="ECO:0000256" key="6">
    <source>
        <dbReference type="ARBA" id="ARBA00023242"/>
    </source>
</evidence>
<evidence type="ECO:0000256" key="1">
    <source>
        <dbReference type="ARBA" id="ARBA00004123"/>
    </source>
</evidence>